<proteinExistence type="inferred from homology"/>
<reference evidence="13 14" key="1">
    <citation type="journal article" date="2008" name="Int. J. Syst. Evol. Microbiol.">
        <title>Tessaracoccus flavescens sp. nov., isolated from marine sediment.</title>
        <authorList>
            <person name="Lee D.W."/>
            <person name="Lee S.D."/>
        </authorList>
    </citation>
    <scope>NUCLEOTIDE SEQUENCE [LARGE SCALE GENOMIC DNA]</scope>
    <source>
        <strain evidence="13 14">SST-39T</strain>
    </source>
</reference>
<protein>
    <recommendedName>
        <fullName evidence="10">UDP-N-acetylglucosamine--N-acetylmuramyl-(pentapeptide) pyrophosphoryl-undecaprenol N-acetylglucosamine transferase</fullName>
        <ecNumber evidence="10">2.4.1.227</ecNumber>
    </recommendedName>
    <alternativeName>
        <fullName evidence="10">Undecaprenyl-PP-MurNAc-pentapeptide-UDPGlcNAc GlcNAc transferase</fullName>
    </alternativeName>
</protein>
<evidence type="ECO:0000256" key="7">
    <source>
        <dbReference type="ARBA" id="ARBA00023136"/>
    </source>
</evidence>
<keyword evidence="4 10" id="KW-0808">Transferase</keyword>
<feature type="domain" description="Glycosyl transferase family 28 C-terminal" evidence="12">
    <location>
        <begin position="186"/>
        <end position="345"/>
    </location>
</feature>
<dbReference type="KEGG" id="tfa:BW733_02105"/>
<accession>A0A1Q2CUL3</accession>
<evidence type="ECO:0000256" key="8">
    <source>
        <dbReference type="ARBA" id="ARBA00023306"/>
    </source>
</evidence>
<evidence type="ECO:0000256" key="10">
    <source>
        <dbReference type="HAMAP-Rule" id="MF_00033"/>
    </source>
</evidence>
<dbReference type="SUPFAM" id="SSF53756">
    <property type="entry name" value="UDP-Glycosyltransferase/glycogen phosphorylase"/>
    <property type="match status" value="1"/>
</dbReference>
<comment type="subcellular location">
    <subcellularLocation>
        <location evidence="10">Cell membrane</location>
        <topology evidence="10">Peripheral membrane protein</topology>
        <orientation evidence="10">Cytoplasmic side</orientation>
    </subcellularLocation>
</comment>
<comment type="similarity">
    <text evidence="10">Belongs to the glycosyltransferase 28 family. MurG subfamily.</text>
</comment>
<evidence type="ECO:0000313" key="14">
    <source>
        <dbReference type="Proteomes" id="UP000188235"/>
    </source>
</evidence>
<dbReference type="EMBL" id="CP019607">
    <property type="protein sequence ID" value="AQP49799.1"/>
    <property type="molecule type" value="Genomic_DNA"/>
</dbReference>
<evidence type="ECO:0000256" key="9">
    <source>
        <dbReference type="ARBA" id="ARBA00023316"/>
    </source>
</evidence>
<organism evidence="13 14">
    <name type="scientific">Tessaracoccus flavescens</name>
    <dbReference type="NCBI Taxonomy" id="399497"/>
    <lineage>
        <taxon>Bacteria</taxon>
        <taxon>Bacillati</taxon>
        <taxon>Actinomycetota</taxon>
        <taxon>Actinomycetes</taxon>
        <taxon>Propionibacteriales</taxon>
        <taxon>Propionibacteriaceae</taxon>
        <taxon>Tessaracoccus</taxon>
    </lineage>
</organism>
<keyword evidence="3 10" id="KW-0328">Glycosyltransferase</keyword>
<dbReference type="STRING" id="399497.BW733_02105"/>
<evidence type="ECO:0000259" key="12">
    <source>
        <dbReference type="Pfam" id="PF04101"/>
    </source>
</evidence>
<dbReference type="UniPathway" id="UPA00219"/>
<dbReference type="CDD" id="cd03785">
    <property type="entry name" value="GT28_MurG"/>
    <property type="match status" value="1"/>
</dbReference>
<name>A0A1Q2CUL3_9ACTN</name>
<dbReference type="OrthoDB" id="9808936at2"/>
<dbReference type="GO" id="GO:0050511">
    <property type="term" value="F:undecaprenyldiphospho-muramoylpentapeptide beta-N-acetylglucosaminyltransferase activity"/>
    <property type="evidence" value="ECO:0007669"/>
    <property type="project" value="UniProtKB-UniRule"/>
</dbReference>
<dbReference type="GO" id="GO:0005886">
    <property type="term" value="C:plasma membrane"/>
    <property type="evidence" value="ECO:0007669"/>
    <property type="project" value="UniProtKB-SubCell"/>
</dbReference>
<evidence type="ECO:0000256" key="1">
    <source>
        <dbReference type="ARBA" id="ARBA00022475"/>
    </source>
</evidence>
<dbReference type="GO" id="GO:0071555">
    <property type="term" value="P:cell wall organization"/>
    <property type="evidence" value="ECO:0007669"/>
    <property type="project" value="UniProtKB-KW"/>
</dbReference>
<evidence type="ECO:0000256" key="3">
    <source>
        <dbReference type="ARBA" id="ARBA00022676"/>
    </source>
</evidence>
<dbReference type="GO" id="GO:0008360">
    <property type="term" value="P:regulation of cell shape"/>
    <property type="evidence" value="ECO:0007669"/>
    <property type="project" value="UniProtKB-KW"/>
</dbReference>
<dbReference type="GO" id="GO:0005975">
    <property type="term" value="P:carbohydrate metabolic process"/>
    <property type="evidence" value="ECO:0007669"/>
    <property type="project" value="InterPro"/>
</dbReference>
<dbReference type="GO" id="GO:0051991">
    <property type="term" value="F:UDP-N-acetyl-D-glucosamine:N-acetylmuramoyl-L-alanyl-D-glutamyl-meso-2,6-diaminopimelyl-D-alanyl-D-alanine-diphosphoundecaprenol 4-beta-N-acetylglucosaminlytransferase activity"/>
    <property type="evidence" value="ECO:0007669"/>
    <property type="project" value="RHEA"/>
</dbReference>
<keyword evidence="8 10" id="KW-0131">Cell cycle</keyword>
<feature type="binding site" evidence="10">
    <location>
        <begin position="11"/>
        <end position="13"/>
    </location>
    <ligand>
        <name>UDP-N-acetyl-alpha-D-glucosamine</name>
        <dbReference type="ChEBI" id="CHEBI:57705"/>
    </ligand>
</feature>
<keyword evidence="14" id="KW-1185">Reference proteome</keyword>
<feature type="domain" description="Glycosyltransferase family 28 N-terminal" evidence="11">
    <location>
        <begin position="4"/>
        <end position="139"/>
    </location>
</feature>
<dbReference type="Gene3D" id="3.40.50.2000">
    <property type="entry name" value="Glycogen Phosphorylase B"/>
    <property type="match status" value="2"/>
</dbReference>
<dbReference type="RefSeq" id="WP_077347463.1">
    <property type="nucleotide sequence ID" value="NZ_CP019607.1"/>
</dbReference>
<dbReference type="Pfam" id="PF04101">
    <property type="entry name" value="Glyco_tran_28_C"/>
    <property type="match status" value="1"/>
</dbReference>
<dbReference type="GO" id="GO:0051301">
    <property type="term" value="P:cell division"/>
    <property type="evidence" value="ECO:0007669"/>
    <property type="project" value="UniProtKB-KW"/>
</dbReference>
<feature type="binding site" evidence="10">
    <location>
        <position position="193"/>
    </location>
    <ligand>
        <name>UDP-N-acetyl-alpha-D-glucosamine</name>
        <dbReference type="ChEBI" id="CHEBI:57705"/>
    </ligand>
</feature>
<dbReference type="PANTHER" id="PTHR21015:SF22">
    <property type="entry name" value="GLYCOSYLTRANSFERASE"/>
    <property type="match status" value="1"/>
</dbReference>
<keyword evidence="5 10" id="KW-0133">Cell shape</keyword>
<evidence type="ECO:0000259" key="11">
    <source>
        <dbReference type="Pfam" id="PF03033"/>
    </source>
</evidence>
<keyword evidence="1 10" id="KW-1003">Cell membrane</keyword>
<dbReference type="PANTHER" id="PTHR21015">
    <property type="entry name" value="UDP-N-ACETYLGLUCOSAMINE--N-ACETYLMURAMYL-(PENTAPEPTIDE) PYROPHOSPHORYL-UNDECAPRENOL N-ACETYLGLUCOSAMINE TRANSFERASE 1"/>
    <property type="match status" value="1"/>
</dbReference>
<evidence type="ECO:0000256" key="4">
    <source>
        <dbReference type="ARBA" id="ARBA00022679"/>
    </source>
</evidence>
<gene>
    <name evidence="10" type="primary">murG</name>
    <name evidence="13" type="ORF">BW733_02105</name>
</gene>
<dbReference type="NCBIfam" id="TIGR01133">
    <property type="entry name" value="murG"/>
    <property type="match status" value="1"/>
</dbReference>
<evidence type="ECO:0000256" key="6">
    <source>
        <dbReference type="ARBA" id="ARBA00022984"/>
    </source>
</evidence>
<dbReference type="EC" id="2.4.1.227" evidence="10"/>
<keyword evidence="9 10" id="KW-0961">Cell wall biogenesis/degradation</keyword>
<dbReference type="GO" id="GO:0009252">
    <property type="term" value="P:peptidoglycan biosynthetic process"/>
    <property type="evidence" value="ECO:0007669"/>
    <property type="project" value="UniProtKB-UniRule"/>
</dbReference>
<dbReference type="AlphaFoldDB" id="A0A1Q2CUL3"/>
<sequence length="364" mass="38228">MTSVVLAGGGTAGHTSPLIATARAIQERSDASIVCIGTAKGLETKVIPEAGLELELIDPVPLPRTVNLDLLKLPFTLTRSVRQARKVLREAKADVLVGFGGYVSIPAYLAARLSRIPVVVHEANKLPGIANKVGARKAGYVGTTFPETVLPGGKLIGMPMRRSITHPELTPAEARSRFGLDPDRPTLLVSGGSQGALSINKALDGARDRILEAGIQILHVLGPKNFGDDDVVVRHDNGAQYRPVPFVSDMAVAYTAADLMLGRAGAGTVMETAVSGLPVIFVPLPWGNGEQGRNAAELIAADAGWLVDDAQLSPDRLATLVQDAFGDRARLARMASTCKDMYPADAADVLADAVLNLAAQEGDN</sequence>
<dbReference type="HAMAP" id="MF_00033">
    <property type="entry name" value="MurG"/>
    <property type="match status" value="1"/>
</dbReference>
<feature type="binding site" evidence="10">
    <location>
        <position position="161"/>
    </location>
    <ligand>
        <name>UDP-N-acetyl-alpha-D-glucosamine</name>
        <dbReference type="ChEBI" id="CHEBI:57705"/>
    </ligand>
</feature>
<comment type="pathway">
    <text evidence="10">Cell wall biogenesis; peptidoglycan biosynthesis.</text>
</comment>
<comment type="function">
    <text evidence="10">Cell wall formation. Catalyzes the transfer of a GlcNAc subunit on undecaprenyl-pyrophosphoryl-MurNAc-pentapeptide (lipid intermediate I) to form undecaprenyl-pyrophosphoryl-MurNAc-(pentapeptide)GlcNAc (lipid intermediate II).</text>
</comment>
<dbReference type="InterPro" id="IPR004276">
    <property type="entry name" value="GlycoTrans_28_N"/>
</dbReference>
<keyword evidence="7 10" id="KW-0472">Membrane</keyword>
<feature type="binding site" evidence="10">
    <location>
        <position position="124"/>
    </location>
    <ligand>
        <name>UDP-N-acetyl-alpha-D-glucosamine</name>
        <dbReference type="ChEBI" id="CHEBI:57705"/>
    </ligand>
</feature>
<comment type="catalytic activity">
    <reaction evidence="10">
        <text>di-trans,octa-cis-undecaprenyl diphospho-N-acetyl-alpha-D-muramoyl-L-alanyl-D-glutamyl-meso-2,6-diaminopimeloyl-D-alanyl-D-alanine + UDP-N-acetyl-alpha-D-glucosamine = di-trans,octa-cis-undecaprenyl diphospho-[N-acetyl-alpha-D-glucosaminyl-(1-&gt;4)]-N-acetyl-alpha-D-muramoyl-L-alanyl-D-glutamyl-meso-2,6-diaminopimeloyl-D-alanyl-D-alanine + UDP + H(+)</text>
        <dbReference type="Rhea" id="RHEA:31227"/>
        <dbReference type="ChEBI" id="CHEBI:15378"/>
        <dbReference type="ChEBI" id="CHEBI:57705"/>
        <dbReference type="ChEBI" id="CHEBI:58223"/>
        <dbReference type="ChEBI" id="CHEBI:61387"/>
        <dbReference type="ChEBI" id="CHEBI:61388"/>
        <dbReference type="EC" id="2.4.1.227"/>
    </reaction>
</comment>
<keyword evidence="2 10" id="KW-0132">Cell division</keyword>
<comment type="caution">
    <text evidence="10">Lacks conserved residue(s) required for the propagation of feature annotation.</text>
</comment>
<keyword evidence="6 10" id="KW-0573">Peptidoglycan synthesis</keyword>
<dbReference type="InterPro" id="IPR006009">
    <property type="entry name" value="GlcNAc_MurG"/>
</dbReference>
<feature type="binding site" evidence="10">
    <location>
        <position position="291"/>
    </location>
    <ligand>
        <name>UDP-N-acetyl-alpha-D-glucosamine</name>
        <dbReference type="ChEBI" id="CHEBI:57705"/>
    </ligand>
</feature>
<evidence type="ECO:0000256" key="2">
    <source>
        <dbReference type="ARBA" id="ARBA00022618"/>
    </source>
</evidence>
<evidence type="ECO:0000313" key="13">
    <source>
        <dbReference type="EMBL" id="AQP49799.1"/>
    </source>
</evidence>
<dbReference type="Proteomes" id="UP000188235">
    <property type="component" value="Chromosome"/>
</dbReference>
<evidence type="ECO:0000256" key="5">
    <source>
        <dbReference type="ARBA" id="ARBA00022960"/>
    </source>
</evidence>
<dbReference type="Pfam" id="PF03033">
    <property type="entry name" value="Glyco_transf_28"/>
    <property type="match status" value="1"/>
</dbReference>
<dbReference type="InterPro" id="IPR007235">
    <property type="entry name" value="Glyco_trans_28_C"/>
</dbReference>